<dbReference type="InterPro" id="IPR036852">
    <property type="entry name" value="Peptidase_S8/S53_dom_sf"/>
</dbReference>
<dbReference type="PROSITE" id="PS00137">
    <property type="entry name" value="SUBTILASE_HIS"/>
    <property type="match status" value="1"/>
</dbReference>
<name>A0A3M2LHN0_9ACTN</name>
<dbReference type="GO" id="GO:0006508">
    <property type="term" value="P:proteolysis"/>
    <property type="evidence" value="ECO:0007669"/>
    <property type="project" value="UniProtKB-KW"/>
</dbReference>
<feature type="active site" description="Charge relay system" evidence="5 6">
    <location>
        <position position="473"/>
    </location>
</feature>
<keyword evidence="2 6" id="KW-0645">Protease</keyword>
<evidence type="ECO:0000259" key="9">
    <source>
        <dbReference type="Pfam" id="PF00082"/>
    </source>
</evidence>
<dbReference type="InterPro" id="IPR050131">
    <property type="entry name" value="Peptidase_S8_subtilisin-like"/>
</dbReference>
<proteinExistence type="inferred from homology"/>
<dbReference type="Gene3D" id="3.40.50.200">
    <property type="entry name" value="Peptidase S8/S53 domain"/>
    <property type="match status" value="1"/>
</dbReference>
<feature type="domain" description="Peptidase S8/S53" evidence="9">
    <location>
        <begin position="256"/>
        <end position="520"/>
    </location>
</feature>
<dbReference type="GO" id="GO:0005975">
    <property type="term" value="P:carbohydrate metabolic process"/>
    <property type="evidence" value="ECO:0007669"/>
    <property type="project" value="UniProtKB-ARBA"/>
</dbReference>
<evidence type="ECO:0000256" key="3">
    <source>
        <dbReference type="ARBA" id="ARBA00022801"/>
    </source>
</evidence>
<feature type="active site" description="Charge relay system" evidence="5 6">
    <location>
        <position position="298"/>
    </location>
</feature>
<dbReference type="InterPro" id="IPR000209">
    <property type="entry name" value="Peptidase_S8/S53_dom"/>
</dbReference>
<dbReference type="PANTHER" id="PTHR43806:SF11">
    <property type="entry name" value="CEREVISIN-RELATED"/>
    <property type="match status" value="1"/>
</dbReference>
<evidence type="ECO:0000256" key="5">
    <source>
        <dbReference type="PIRSR" id="PIRSR615500-1"/>
    </source>
</evidence>
<protein>
    <recommendedName>
        <fullName evidence="9">Peptidase S8/S53 domain-containing protein</fullName>
    </recommendedName>
</protein>
<accession>A0A3M2LHN0</accession>
<reference evidence="10 11" key="1">
    <citation type="submission" date="2018-10" db="EMBL/GenBank/DDBJ databases">
        <title>Isolation, diversity and antifungal activity of actinobacteria from wheat.</title>
        <authorList>
            <person name="Han C."/>
        </authorList>
    </citation>
    <scope>NUCLEOTIDE SEQUENCE [LARGE SCALE GENOMIC DNA]</scope>
    <source>
        <strain evidence="10 11">NEAU-YY642</strain>
    </source>
</reference>
<comment type="caution">
    <text evidence="10">The sequence shown here is derived from an EMBL/GenBank/DDBJ whole genome shotgun (WGS) entry which is preliminary data.</text>
</comment>
<dbReference type="Proteomes" id="UP000278673">
    <property type="component" value="Unassembled WGS sequence"/>
</dbReference>
<dbReference type="PROSITE" id="PS00138">
    <property type="entry name" value="SUBTILASE_SER"/>
    <property type="match status" value="1"/>
</dbReference>
<dbReference type="InterPro" id="IPR023827">
    <property type="entry name" value="Peptidase_S8_Asp-AS"/>
</dbReference>
<dbReference type="AlphaFoldDB" id="A0A3M2LHN0"/>
<dbReference type="PROSITE" id="PS00136">
    <property type="entry name" value="SUBTILASE_ASP"/>
    <property type="match status" value="1"/>
</dbReference>
<gene>
    <name evidence="10" type="ORF">EBN88_20175</name>
</gene>
<evidence type="ECO:0000256" key="6">
    <source>
        <dbReference type="PROSITE-ProRule" id="PRU01240"/>
    </source>
</evidence>
<dbReference type="InterPro" id="IPR015500">
    <property type="entry name" value="Peptidase_S8_subtilisin-rel"/>
</dbReference>
<evidence type="ECO:0000256" key="8">
    <source>
        <dbReference type="SAM" id="MobiDB-lite"/>
    </source>
</evidence>
<feature type="region of interest" description="Disordered" evidence="8">
    <location>
        <begin position="1"/>
        <end position="23"/>
    </location>
</feature>
<evidence type="ECO:0000256" key="2">
    <source>
        <dbReference type="ARBA" id="ARBA00022670"/>
    </source>
</evidence>
<comment type="similarity">
    <text evidence="1 6 7">Belongs to the peptidase S8 family.</text>
</comment>
<dbReference type="InterPro" id="IPR013783">
    <property type="entry name" value="Ig-like_fold"/>
</dbReference>
<dbReference type="InterPro" id="IPR022398">
    <property type="entry name" value="Peptidase_S8_His-AS"/>
</dbReference>
<dbReference type="PANTHER" id="PTHR43806">
    <property type="entry name" value="PEPTIDASE S8"/>
    <property type="match status" value="1"/>
</dbReference>
<sequence length="1130" mass="115770">MDDTPCQLLSSGGQLRKDSREPTRIPGRRVRTRTKVATAVTATAVALAVTATLANTAGAEPTPTGTVPTVSEGQATGERLTLITGDQVVLGRGGEVAGLIPAEGRENIPVRTARVGGGVSVLPADVLPLIADGTLDRRLFDIEALSEQRRQQDEGLRLIVSYAENAQQAEAAELFADADPEVGATLSAVNGEALTVADADAAALFAALTTRSEGAATLSAAPAIESVALDGVVTKSLDVSVPQIGAPEAWEAGFDGSGVTVAVLDTGISADHPDLGADKVVAEQNFSESDTASDRDGHGTHVASTVAGVGDPYTGVAPGASLLNGKVLDDYGSGWESDIIEGMQWAVDEGADIVSMSLGGYAGPEIDPMEEAVNTLSAESGALFVIAAGNEGPSAGTIGSPGTADAALTVGAVDDDDALAEFSSVGPRTRDGGLKPDVTAPGVDIAAAGAEGAAIWEYGTPVDDTHVAISGTSMATPHVAGAAALLAQANPDLTGDQIKAALAGSAITAEGYSAFQQGSGRIDVPAAIAQSVIAEPSSLSFGAVPFPHEDAEPVTRELTYRNLGDADVTLQLAAEGTDPEGNPAPEGLFALSADEVTVPAGGTATVEATASTAAGELFGGHSLFVTATAEDGTTVTTAGGVEREEEKFGLDIEVTGRDGEPSQDAWVTVTDLATLDQYDLPLVDGVASARLPEGEYVVDAAHFHATEDGEELLGIDWLVEPNVALTEDTVLSLAATDAQPIDWTVEDEAAEQTDLSVGFEASDPETGSTLGSSWFAAGLPEGFHTAQVDTPDNPESFLGFANAGWDNAETNAQYRAADSSEGAFYTGLTAHLTLDQTALVEAALGSSVPDTTGALLVYPPAAGLISAYDVPLPLTTNLYLQEGTPWATDYLQNTEDLFGMVFGFTDYVDYTAGETYDLTLNVGVHGPTANENTSLVREGDTLYGWINPFTDGAGNPVFSLYDSASTTLYRNGEEFATADDLLDAVEFELPAEEAEYELVTTVSRGAPVAAVTTEVTASYTFTSAATEEATELPFSAVRFTPELALDSTTPAGETLTVPVTVQGAAAENAESLVVSASTDGGETWDEVEVVDGAVEIVSPEAGGSVSLRAQVDDGDGNALTQTIIDAYRTA</sequence>
<dbReference type="PROSITE" id="PS51892">
    <property type="entry name" value="SUBTILASE"/>
    <property type="match status" value="1"/>
</dbReference>
<evidence type="ECO:0000256" key="4">
    <source>
        <dbReference type="ARBA" id="ARBA00022825"/>
    </source>
</evidence>
<dbReference type="EMBL" id="RFFJ01000126">
    <property type="protein sequence ID" value="RMI36977.1"/>
    <property type="molecule type" value="Genomic_DNA"/>
</dbReference>
<keyword evidence="4 6" id="KW-0720">Serine protease</keyword>
<keyword evidence="11" id="KW-1185">Reference proteome</keyword>
<feature type="active site" description="Charge relay system" evidence="5 6">
    <location>
        <position position="265"/>
    </location>
</feature>
<dbReference type="InterPro" id="IPR023828">
    <property type="entry name" value="Peptidase_S8_Ser-AS"/>
</dbReference>
<evidence type="ECO:0000313" key="10">
    <source>
        <dbReference type="EMBL" id="RMI36977.1"/>
    </source>
</evidence>
<evidence type="ECO:0000256" key="7">
    <source>
        <dbReference type="RuleBase" id="RU003355"/>
    </source>
</evidence>
<evidence type="ECO:0000313" key="11">
    <source>
        <dbReference type="Proteomes" id="UP000278673"/>
    </source>
</evidence>
<dbReference type="Gene3D" id="2.60.40.10">
    <property type="entry name" value="Immunoglobulins"/>
    <property type="match status" value="1"/>
</dbReference>
<dbReference type="Pfam" id="PF00082">
    <property type="entry name" value="Peptidase_S8"/>
    <property type="match status" value="1"/>
</dbReference>
<dbReference type="GO" id="GO:0004252">
    <property type="term" value="F:serine-type endopeptidase activity"/>
    <property type="evidence" value="ECO:0007669"/>
    <property type="project" value="UniProtKB-UniRule"/>
</dbReference>
<dbReference type="PIRSF" id="PIRSF037854">
    <property type="entry name" value="Dihydropyridine_esterase"/>
    <property type="match status" value="1"/>
</dbReference>
<dbReference type="PRINTS" id="PR00723">
    <property type="entry name" value="SUBTILISIN"/>
</dbReference>
<keyword evidence="3 6" id="KW-0378">Hydrolase</keyword>
<dbReference type="InterPro" id="IPR017297">
    <property type="entry name" value="Peptidase_S8A_DPH-A"/>
</dbReference>
<dbReference type="SUPFAM" id="SSF52743">
    <property type="entry name" value="Subtilisin-like"/>
    <property type="match status" value="1"/>
</dbReference>
<evidence type="ECO:0000256" key="1">
    <source>
        <dbReference type="ARBA" id="ARBA00011073"/>
    </source>
</evidence>
<organism evidence="10 11">
    <name type="scientific">Streptomyces triticirhizae</name>
    <dbReference type="NCBI Taxonomy" id="2483353"/>
    <lineage>
        <taxon>Bacteria</taxon>
        <taxon>Bacillati</taxon>
        <taxon>Actinomycetota</taxon>
        <taxon>Actinomycetes</taxon>
        <taxon>Kitasatosporales</taxon>
        <taxon>Streptomycetaceae</taxon>
        <taxon>Streptomyces</taxon>
    </lineage>
</organism>